<feature type="domain" description="Reticulon" evidence="7">
    <location>
        <begin position="6"/>
        <end position="197"/>
    </location>
</feature>
<dbReference type="PANTHER" id="PTHR45799:SF2">
    <property type="entry name" value="RETICULON-LIKE PROTEIN"/>
    <property type="match status" value="1"/>
</dbReference>
<sequence length="197" mass="21682">MFLFAVAALIYWRDPKKSGIVFGATLGVLLSLAYFSLISVLAYISLLTLTFTFAFRIYKTVLQAIQKTSDGHPFKDILEVDLTLPAEKVHEVADIAVANANAAVSELRRLFLVEDIVDSLKFGIALWSLTYLGAWFNGMTLIIIGVVALFSLPKVYETNKTQIDQNLALVQAKVNEITAKVKAAMPLGKKAEPAKEE</sequence>
<comment type="caution">
    <text evidence="6">Lacks conserved residue(s) required for the propagation of feature annotation.</text>
</comment>
<dbReference type="InterPro" id="IPR003388">
    <property type="entry name" value="Reticulon"/>
</dbReference>
<gene>
    <name evidence="8" type="ORF">TSAR_008177</name>
</gene>
<keyword evidence="3 6" id="KW-0256">Endoplasmic reticulum</keyword>
<evidence type="ECO:0000256" key="6">
    <source>
        <dbReference type="RuleBase" id="RU363132"/>
    </source>
</evidence>
<evidence type="ECO:0000313" key="9">
    <source>
        <dbReference type="Proteomes" id="UP000215335"/>
    </source>
</evidence>
<dbReference type="EMBL" id="NNAY01000360">
    <property type="protein sequence ID" value="OXU28899.1"/>
    <property type="molecule type" value="Genomic_DNA"/>
</dbReference>
<evidence type="ECO:0000256" key="4">
    <source>
        <dbReference type="ARBA" id="ARBA00022989"/>
    </source>
</evidence>
<feature type="transmembrane region" description="Helical" evidence="6">
    <location>
        <begin position="129"/>
        <end position="152"/>
    </location>
</feature>
<evidence type="ECO:0000256" key="2">
    <source>
        <dbReference type="ARBA" id="ARBA00022692"/>
    </source>
</evidence>
<keyword evidence="4 6" id="KW-1133">Transmembrane helix</keyword>
<organism evidence="8 9">
    <name type="scientific">Trichomalopsis sarcophagae</name>
    <dbReference type="NCBI Taxonomy" id="543379"/>
    <lineage>
        <taxon>Eukaryota</taxon>
        <taxon>Metazoa</taxon>
        <taxon>Ecdysozoa</taxon>
        <taxon>Arthropoda</taxon>
        <taxon>Hexapoda</taxon>
        <taxon>Insecta</taxon>
        <taxon>Pterygota</taxon>
        <taxon>Neoptera</taxon>
        <taxon>Endopterygota</taxon>
        <taxon>Hymenoptera</taxon>
        <taxon>Apocrita</taxon>
        <taxon>Proctotrupomorpha</taxon>
        <taxon>Chalcidoidea</taxon>
        <taxon>Pteromalidae</taxon>
        <taxon>Pteromalinae</taxon>
        <taxon>Trichomalopsis</taxon>
    </lineage>
</organism>
<evidence type="ECO:0000259" key="7">
    <source>
        <dbReference type="PROSITE" id="PS50845"/>
    </source>
</evidence>
<evidence type="ECO:0000313" key="8">
    <source>
        <dbReference type="EMBL" id="OXU28899.1"/>
    </source>
</evidence>
<keyword evidence="2 6" id="KW-0812">Transmembrane</keyword>
<evidence type="ECO:0000256" key="3">
    <source>
        <dbReference type="ARBA" id="ARBA00022824"/>
    </source>
</evidence>
<dbReference type="OrthoDB" id="567788at2759"/>
<dbReference type="Gene3D" id="1.20.5.2480">
    <property type="match status" value="1"/>
</dbReference>
<accession>A0A232FEN2</accession>
<comment type="caution">
    <text evidence="8">The sequence shown here is derived from an EMBL/GenBank/DDBJ whole genome shotgun (WGS) entry which is preliminary data.</text>
</comment>
<keyword evidence="9" id="KW-1185">Reference proteome</keyword>
<proteinExistence type="predicted"/>
<dbReference type="STRING" id="543379.A0A232FEN2"/>
<dbReference type="PROSITE" id="PS50845">
    <property type="entry name" value="RETICULON"/>
    <property type="match status" value="1"/>
</dbReference>
<evidence type="ECO:0000256" key="5">
    <source>
        <dbReference type="ARBA" id="ARBA00023136"/>
    </source>
</evidence>
<dbReference type="Proteomes" id="UP000215335">
    <property type="component" value="Unassembled WGS sequence"/>
</dbReference>
<comment type="subcellular location">
    <subcellularLocation>
        <location evidence="1 6">Endoplasmic reticulum membrane</location>
        <topology evidence="1 6">Multi-pass membrane protein</topology>
    </subcellularLocation>
</comment>
<name>A0A232FEN2_9HYME</name>
<dbReference type="GO" id="GO:0005789">
    <property type="term" value="C:endoplasmic reticulum membrane"/>
    <property type="evidence" value="ECO:0007669"/>
    <property type="project" value="UniProtKB-SubCell"/>
</dbReference>
<dbReference type="InterPro" id="IPR046964">
    <property type="entry name" value="RTN1-4"/>
</dbReference>
<dbReference type="GO" id="GO:0030424">
    <property type="term" value="C:axon"/>
    <property type="evidence" value="ECO:0007669"/>
    <property type="project" value="TreeGrafter"/>
</dbReference>
<evidence type="ECO:0000256" key="1">
    <source>
        <dbReference type="ARBA" id="ARBA00004477"/>
    </source>
</evidence>
<dbReference type="AlphaFoldDB" id="A0A232FEN2"/>
<keyword evidence="5 6" id="KW-0472">Membrane</keyword>
<dbReference type="Pfam" id="PF02453">
    <property type="entry name" value="Reticulon"/>
    <property type="match status" value="1"/>
</dbReference>
<reference evidence="8 9" key="1">
    <citation type="journal article" date="2017" name="Curr. Biol.">
        <title>The Evolution of Venom by Co-option of Single-Copy Genes.</title>
        <authorList>
            <person name="Martinson E.O."/>
            <person name="Mrinalini"/>
            <person name="Kelkar Y.D."/>
            <person name="Chang C.H."/>
            <person name="Werren J.H."/>
        </authorList>
    </citation>
    <scope>NUCLEOTIDE SEQUENCE [LARGE SCALE GENOMIC DNA]</scope>
    <source>
        <strain evidence="8 9">Alberta</strain>
        <tissue evidence="8">Whole body</tissue>
    </source>
</reference>
<protein>
    <recommendedName>
        <fullName evidence="6">Reticulon-like protein</fullName>
    </recommendedName>
</protein>
<dbReference type="PANTHER" id="PTHR45799">
    <property type="entry name" value="RETICULON-LIKE PROTEIN"/>
    <property type="match status" value="1"/>
</dbReference>